<feature type="compositionally biased region" description="Low complexity" evidence="1">
    <location>
        <begin position="63"/>
        <end position="72"/>
    </location>
</feature>
<protein>
    <submittedName>
        <fullName evidence="3">Uncharacterized protein</fullName>
    </submittedName>
</protein>
<comment type="caution">
    <text evidence="3">The sequence shown here is derived from an EMBL/GenBank/DDBJ whole genome shotgun (WGS) entry which is preliminary data.</text>
</comment>
<evidence type="ECO:0000313" key="3">
    <source>
        <dbReference type="EMBL" id="MBB6171981.1"/>
    </source>
</evidence>
<accession>A0A7X0D5T0</accession>
<proteinExistence type="predicted"/>
<evidence type="ECO:0000256" key="2">
    <source>
        <dbReference type="SAM" id="Phobius"/>
    </source>
</evidence>
<gene>
    <name evidence="3" type="ORF">HNR23_002041</name>
</gene>
<feature type="region of interest" description="Disordered" evidence="1">
    <location>
        <begin position="37"/>
        <end position="80"/>
    </location>
</feature>
<dbReference type="EMBL" id="JACHDS010000001">
    <property type="protein sequence ID" value="MBB6171981.1"/>
    <property type="molecule type" value="Genomic_DNA"/>
</dbReference>
<dbReference type="RefSeq" id="WP_184075324.1">
    <property type="nucleotide sequence ID" value="NZ_JACHDS010000001.1"/>
</dbReference>
<evidence type="ECO:0000313" key="4">
    <source>
        <dbReference type="Proteomes" id="UP000546642"/>
    </source>
</evidence>
<keyword evidence="2" id="KW-0812">Transmembrane</keyword>
<name>A0A7X0D5T0_9ACTN</name>
<reference evidence="3 4" key="1">
    <citation type="submission" date="2020-08" db="EMBL/GenBank/DDBJ databases">
        <title>Sequencing the genomes of 1000 actinobacteria strains.</title>
        <authorList>
            <person name="Klenk H.-P."/>
        </authorList>
    </citation>
    <scope>NUCLEOTIDE SEQUENCE [LARGE SCALE GENOMIC DNA]</scope>
    <source>
        <strain evidence="3 4">DSM 46659</strain>
    </source>
</reference>
<feature type="transmembrane region" description="Helical" evidence="2">
    <location>
        <begin position="6"/>
        <end position="30"/>
    </location>
</feature>
<keyword evidence="4" id="KW-1185">Reference proteome</keyword>
<keyword evidence="2" id="KW-0472">Membrane</keyword>
<dbReference type="AlphaFoldDB" id="A0A7X0D5T0"/>
<dbReference type="Proteomes" id="UP000546642">
    <property type="component" value="Unassembled WGS sequence"/>
</dbReference>
<sequence>MIDTALLTTVIWITLVGIGLTFAIGLAVIADQAMRHREARADRTAPLPAGTRENGTQPRHAADTAGGAAVDRAAAEKQPV</sequence>
<evidence type="ECO:0000256" key="1">
    <source>
        <dbReference type="SAM" id="MobiDB-lite"/>
    </source>
</evidence>
<keyword evidence="2" id="KW-1133">Transmembrane helix</keyword>
<organism evidence="3 4">
    <name type="scientific">Nocardiopsis mwathae</name>
    <dbReference type="NCBI Taxonomy" id="1472723"/>
    <lineage>
        <taxon>Bacteria</taxon>
        <taxon>Bacillati</taxon>
        <taxon>Actinomycetota</taxon>
        <taxon>Actinomycetes</taxon>
        <taxon>Streptosporangiales</taxon>
        <taxon>Nocardiopsidaceae</taxon>
        <taxon>Nocardiopsis</taxon>
    </lineage>
</organism>